<organism evidence="11 12">
    <name type="scientific">Thauera humireducens</name>
    <dbReference type="NCBI Taxonomy" id="1134435"/>
    <lineage>
        <taxon>Bacteria</taxon>
        <taxon>Pseudomonadati</taxon>
        <taxon>Pseudomonadota</taxon>
        <taxon>Betaproteobacteria</taxon>
        <taxon>Rhodocyclales</taxon>
        <taxon>Zoogloeaceae</taxon>
        <taxon>Thauera</taxon>
    </lineage>
</organism>
<dbReference type="CDD" id="cd16917">
    <property type="entry name" value="HATPase_UhpB-NarQ-NarX-like"/>
    <property type="match status" value="1"/>
</dbReference>
<dbReference type="SUPFAM" id="SSF158472">
    <property type="entry name" value="HAMP domain-like"/>
    <property type="match status" value="1"/>
</dbReference>
<feature type="domain" description="Histidine kinase" evidence="9">
    <location>
        <begin position="263"/>
        <end position="454"/>
    </location>
</feature>
<dbReference type="InterPro" id="IPR003660">
    <property type="entry name" value="HAMP_dom"/>
</dbReference>
<evidence type="ECO:0000256" key="3">
    <source>
        <dbReference type="ARBA" id="ARBA00012438"/>
    </source>
</evidence>
<evidence type="ECO:0000256" key="4">
    <source>
        <dbReference type="ARBA" id="ARBA00022553"/>
    </source>
</evidence>
<sequence length="459" mass="50289">MNVRFRLSSPAGISLRSRVVLVLTALLVLVLVVGSITWVRETRHAIQEEIQAATRVAEQWLIVLVDETVRDGDEGLARLMSHLSAVGRVRANQLEVFGPEGELRYVSPAPTYKAGRFAPSWFAELLTPELATRDYAAGELQIRMVPDASRAVLDAWDNVVAGFGWACALLVFGWVVSRAALDRALAPLAQIRDALVRGAEGDFQTRLPAYPVAEVDLLARSYNRLADSLDSTRAQNARLEQDQAFSRELHARLEEERRVIARELHDELGQSITAVRAIAGAIMQRSEQLPPIHGSAQAILAMTGQMQDGVRSILQRLRPGSAVADVAIADAVRDYCSLWSNHHPGVQVVLDLATLNAPVPEKLALTVLRLLQESLTNVARHAGATQVEVSLKRIGAMLELRVRDNGRGFSGAAAPDRFGVLGMRERVSELHGELYFESPPSGGLSVCARLPHRDRTQET</sequence>
<evidence type="ECO:0000256" key="1">
    <source>
        <dbReference type="ARBA" id="ARBA00000085"/>
    </source>
</evidence>
<dbReference type="SUPFAM" id="SSF55874">
    <property type="entry name" value="ATPase domain of HSP90 chaperone/DNA topoisomerase II/histidine kinase"/>
    <property type="match status" value="1"/>
</dbReference>
<feature type="coiled-coil region" evidence="8">
    <location>
        <begin position="222"/>
        <end position="256"/>
    </location>
</feature>
<dbReference type="AlphaFoldDB" id="A0A127K2W8"/>
<evidence type="ECO:0000313" key="12">
    <source>
        <dbReference type="Proteomes" id="UP000036902"/>
    </source>
</evidence>
<dbReference type="STRING" id="1134435.AC731_004725"/>
<dbReference type="GO" id="GO:0000155">
    <property type="term" value="F:phosphorelay sensor kinase activity"/>
    <property type="evidence" value="ECO:0007669"/>
    <property type="project" value="InterPro"/>
</dbReference>
<dbReference type="KEGG" id="thu:AC731_004725"/>
<dbReference type="Pfam" id="PF07730">
    <property type="entry name" value="HisKA_3"/>
    <property type="match status" value="1"/>
</dbReference>
<dbReference type="PANTHER" id="PTHR24421">
    <property type="entry name" value="NITRATE/NITRITE SENSOR PROTEIN NARX-RELATED"/>
    <property type="match status" value="1"/>
</dbReference>
<feature type="domain" description="HAMP" evidence="10">
    <location>
        <begin position="182"/>
        <end position="234"/>
    </location>
</feature>
<dbReference type="GO" id="GO:0016020">
    <property type="term" value="C:membrane"/>
    <property type="evidence" value="ECO:0007669"/>
    <property type="project" value="UniProtKB-SubCell"/>
</dbReference>
<gene>
    <name evidence="11" type="ORF">AC731_004725</name>
</gene>
<dbReference type="InterPro" id="IPR036890">
    <property type="entry name" value="HATPase_C_sf"/>
</dbReference>
<keyword evidence="6 11" id="KW-0418">Kinase</keyword>
<evidence type="ECO:0000256" key="8">
    <source>
        <dbReference type="SAM" id="Coils"/>
    </source>
</evidence>
<dbReference type="Gene3D" id="3.30.565.10">
    <property type="entry name" value="Histidine kinase-like ATPase, C-terminal domain"/>
    <property type="match status" value="1"/>
</dbReference>
<proteinExistence type="predicted"/>
<evidence type="ECO:0000256" key="6">
    <source>
        <dbReference type="ARBA" id="ARBA00022777"/>
    </source>
</evidence>
<dbReference type="EC" id="2.7.13.3" evidence="3"/>
<keyword evidence="7" id="KW-0902">Two-component regulatory system</keyword>
<dbReference type="InterPro" id="IPR050482">
    <property type="entry name" value="Sensor_HK_TwoCompSys"/>
</dbReference>
<keyword evidence="8" id="KW-0175">Coiled coil</keyword>
<comment type="catalytic activity">
    <reaction evidence="1">
        <text>ATP + protein L-histidine = ADP + protein N-phospho-L-histidine.</text>
        <dbReference type="EC" id="2.7.13.3"/>
    </reaction>
</comment>
<comment type="subcellular location">
    <subcellularLocation>
        <location evidence="2">Membrane</location>
    </subcellularLocation>
</comment>
<dbReference type="Proteomes" id="UP000036902">
    <property type="component" value="Chromosome"/>
</dbReference>
<evidence type="ECO:0000313" key="11">
    <source>
        <dbReference type="EMBL" id="AMO36298.1"/>
    </source>
</evidence>
<dbReference type="GO" id="GO:0046983">
    <property type="term" value="F:protein dimerization activity"/>
    <property type="evidence" value="ECO:0007669"/>
    <property type="project" value="InterPro"/>
</dbReference>
<keyword evidence="4" id="KW-0597">Phosphoprotein</keyword>
<dbReference type="InterPro" id="IPR003594">
    <property type="entry name" value="HATPase_dom"/>
</dbReference>
<dbReference type="Pfam" id="PF02518">
    <property type="entry name" value="HATPase_c"/>
    <property type="match status" value="1"/>
</dbReference>
<evidence type="ECO:0000256" key="7">
    <source>
        <dbReference type="ARBA" id="ARBA00023012"/>
    </source>
</evidence>
<keyword evidence="12" id="KW-1185">Reference proteome</keyword>
<reference evidence="12" key="1">
    <citation type="submission" date="2016-03" db="EMBL/GenBank/DDBJ databases">
        <authorList>
            <person name="Ma C."/>
            <person name="Zhou S."/>
            <person name="Yang G."/>
        </authorList>
    </citation>
    <scope>NUCLEOTIDE SEQUENCE [LARGE SCALE GENOMIC DNA]</scope>
    <source>
        <strain evidence="12">SgZ-1</strain>
    </source>
</reference>
<dbReference type="Pfam" id="PF00672">
    <property type="entry name" value="HAMP"/>
    <property type="match status" value="1"/>
</dbReference>
<name>A0A127K2W8_9RHOO</name>
<protein>
    <recommendedName>
        <fullName evidence="3">histidine kinase</fullName>
        <ecNumber evidence="3">2.7.13.3</ecNumber>
    </recommendedName>
</protein>
<evidence type="ECO:0000259" key="9">
    <source>
        <dbReference type="PROSITE" id="PS50109"/>
    </source>
</evidence>
<dbReference type="SMART" id="SM00304">
    <property type="entry name" value="HAMP"/>
    <property type="match status" value="1"/>
</dbReference>
<dbReference type="Gene3D" id="6.10.340.10">
    <property type="match status" value="1"/>
</dbReference>
<dbReference type="EMBL" id="CP014646">
    <property type="protein sequence ID" value="AMO36298.1"/>
    <property type="molecule type" value="Genomic_DNA"/>
</dbReference>
<dbReference type="Gene3D" id="1.20.5.1930">
    <property type="match status" value="1"/>
</dbReference>
<evidence type="ECO:0000256" key="5">
    <source>
        <dbReference type="ARBA" id="ARBA00022679"/>
    </source>
</evidence>
<keyword evidence="5" id="KW-0808">Transferase</keyword>
<dbReference type="InterPro" id="IPR011712">
    <property type="entry name" value="Sig_transdc_His_kin_sub3_dim/P"/>
</dbReference>
<evidence type="ECO:0000256" key="2">
    <source>
        <dbReference type="ARBA" id="ARBA00004370"/>
    </source>
</evidence>
<dbReference type="PROSITE" id="PS50109">
    <property type="entry name" value="HIS_KIN"/>
    <property type="match status" value="1"/>
</dbReference>
<dbReference type="PROSITE" id="PS50885">
    <property type="entry name" value="HAMP"/>
    <property type="match status" value="1"/>
</dbReference>
<dbReference type="CDD" id="cd06225">
    <property type="entry name" value="HAMP"/>
    <property type="match status" value="1"/>
</dbReference>
<dbReference type="PANTHER" id="PTHR24421:SF58">
    <property type="entry name" value="SIGNAL TRANSDUCTION HISTIDINE-PROTEIN KINASE_PHOSPHATASE UHPB"/>
    <property type="match status" value="1"/>
</dbReference>
<accession>A0A127K2W8</accession>
<dbReference type="RefSeq" id="WP_048709612.1">
    <property type="nucleotide sequence ID" value="NZ_CP014646.1"/>
</dbReference>
<dbReference type="InterPro" id="IPR005467">
    <property type="entry name" value="His_kinase_dom"/>
</dbReference>
<evidence type="ECO:0000259" key="10">
    <source>
        <dbReference type="PROSITE" id="PS50885"/>
    </source>
</evidence>